<evidence type="ECO:0000313" key="12">
    <source>
        <dbReference type="Proteomes" id="UP001352852"/>
    </source>
</evidence>
<dbReference type="SUPFAM" id="SSF48678">
    <property type="entry name" value="Moesin tail domain"/>
    <property type="match status" value="1"/>
</dbReference>
<accession>A0ABU7DX23</accession>
<reference evidence="11 12" key="1">
    <citation type="submission" date="2021-06" db="EMBL/GenBank/DDBJ databases">
        <authorList>
            <person name="Palmer J.M."/>
        </authorList>
    </citation>
    <scope>NUCLEOTIDE SEQUENCE [LARGE SCALE GENOMIC DNA]</scope>
    <source>
        <strain evidence="11 12">CL_MEX2019</strain>
        <tissue evidence="11">Muscle</tissue>
    </source>
</reference>
<dbReference type="Gene3D" id="6.10.360.10">
    <property type="match status" value="1"/>
</dbReference>
<dbReference type="Pfam" id="PF20491">
    <property type="entry name" value="Ermin"/>
    <property type="match status" value="1"/>
</dbReference>
<keyword evidence="3" id="KW-0963">Cytoplasm</keyword>
<dbReference type="PANTHER" id="PTHR47137:SF1">
    <property type="entry name" value="ERMIN"/>
    <property type="match status" value="1"/>
</dbReference>
<comment type="subcellular location">
    <subcellularLocation>
        <location evidence="1">Cytoplasm</location>
        <location evidence="1">Cytoskeleton</location>
    </subcellularLocation>
</comment>
<feature type="compositionally biased region" description="Basic and acidic residues" evidence="10">
    <location>
        <begin position="9"/>
        <end position="27"/>
    </location>
</feature>
<evidence type="ECO:0000256" key="3">
    <source>
        <dbReference type="ARBA" id="ARBA00022490"/>
    </source>
</evidence>
<evidence type="ECO:0000256" key="4">
    <source>
        <dbReference type="ARBA" id="ARBA00022553"/>
    </source>
</evidence>
<dbReference type="Proteomes" id="UP001352852">
    <property type="component" value="Unassembled WGS sequence"/>
</dbReference>
<proteinExistence type="predicted"/>
<evidence type="ECO:0000256" key="2">
    <source>
        <dbReference type="ARBA" id="ARBA00011216"/>
    </source>
</evidence>
<dbReference type="InterPro" id="IPR045346">
    <property type="entry name" value="Ermin"/>
</dbReference>
<sequence length="143" mass="16568">MDAAVQPSVEDRKKEATNDKANKDEGGHNSAEMNDEPDVDNDEKTSGSQSKYKTVSYKKIRRGNTRQRIDEFEAMFNLRRCQQSRSDSNKLDVKFWRNFPRSARSWTLSQAAVGHDDSAAAAVRWRKRKRKELMMMRVMMTCS</sequence>
<evidence type="ECO:0000256" key="1">
    <source>
        <dbReference type="ARBA" id="ARBA00004245"/>
    </source>
</evidence>
<evidence type="ECO:0000256" key="6">
    <source>
        <dbReference type="ARBA" id="ARBA00023212"/>
    </source>
</evidence>
<keyword evidence="6" id="KW-0206">Cytoskeleton</keyword>
<evidence type="ECO:0000313" key="11">
    <source>
        <dbReference type="EMBL" id="MED6279597.1"/>
    </source>
</evidence>
<comment type="caution">
    <text evidence="11">The sequence shown here is derived from an EMBL/GenBank/DDBJ whole genome shotgun (WGS) entry which is preliminary data.</text>
</comment>
<keyword evidence="4" id="KW-0597">Phosphoprotein</keyword>
<comment type="subunit">
    <text evidence="2">Binds actin.</text>
</comment>
<keyword evidence="12" id="KW-1185">Reference proteome</keyword>
<evidence type="ECO:0000256" key="8">
    <source>
        <dbReference type="ARBA" id="ARBA00026168"/>
    </source>
</evidence>
<protein>
    <recommendedName>
        <fullName evidence="8">Ermin</fullName>
    </recommendedName>
    <alternativeName>
        <fullName evidence="9">Juxtanodin</fullName>
    </alternativeName>
</protein>
<dbReference type="PANTHER" id="PTHR47137">
    <property type="entry name" value="ERMIN"/>
    <property type="match status" value="1"/>
</dbReference>
<comment type="function">
    <text evidence="7">Plays a role in cytoskeletal rearrangements during the late wrapping and/or compaction phases of myelinogenesis as well as in maintenance and stability of myelin sheath in the adult. May play an important role in late-stage oligodendroglia maturation, myelin/Ranvier node formation during CNS development, and in the maintenance and plasticity of related structures in the mature CNS.</text>
</comment>
<dbReference type="EMBL" id="JAHUTJ010041081">
    <property type="protein sequence ID" value="MED6279597.1"/>
    <property type="molecule type" value="Genomic_DNA"/>
</dbReference>
<organism evidence="11 12">
    <name type="scientific">Characodon lateralis</name>
    <dbReference type="NCBI Taxonomy" id="208331"/>
    <lineage>
        <taxon>Eukaryota</taxon>
        <taxon>Metazoa</taxon>
        <taxon>Chordata</taxon>
        <taxon>Craniata</taxon>
        <taxon>Vertebrata</taxon>
        <taxon>Euteleostomi</taxon>
        <taxon>Actinopterygii</taxon>
        <taxon>Neopterygii</taxon>
        <taxon>Teleostei</taxon>
        <taxon>Neoteleostei</taxon>
        <taxon>Acanthomorphata</taxon>
        <taxon>Ovalentaria</taxon>
        <taxon>Atherinomorphae</taxon>
        <taxon>Cyprinodontiformes</taxon>
        <taxon>Goodeidae</taxon>
        <taxon>Characodon</taxon>
    </lineage>
</organism>
<dbReference type="InterPro" id="IPR008954">
    <property type="entry name" value="Moesin_tail_sf"/>
</dbReference>
<evidence type="ECO:0000256" key="7">
    <source>
        <dbReference type="ARBA" id="ARBA00025213"/>
    </source>
</evidence>
<gene>
    <name evidence="11" type="ORF">CHARACLAT_002358</name>
</gene>
<evidence type="ECO:0000256" key="10">
    <source>
        <dbReference type="SAM" id="MobiDB-lite"/>
    </source>
</evidence>
<evidence type="ECO:0000256" key="9">
    <source>
        <dbReference type="ARBA" id="ARBA00031224"/>
    </source>
</evidence>
<keyword evidence="5" id="KW-0009">Actin-binding</keyword>
<name>A0ABU7DX23_9TELE</name>
<feature type="region of interest" description="Disordered" evidence="10">
    <location>
        <begin position="1"/>
        <end position="56"/>
    </location>
</feature>
<evidence type="ECO:0000256" key="5">
    <source>
        <dbReference type="ARBA" id="ARBA00023203"/>
    </source>
</evidence>